<keyword evidence="1" id="KW-1133">Transmembrane helix</keyword>
<feature type="transmembrane region" description="Helical" evidence="1">
    <location>
        <begin position="51"/>
        <end position="74"/>
    </location>
</feature>
<proteinExistence type="predicted"/>
<comment type="caution">
    <text evidence="2">The sequence shown here is derived from an EMBL/GenBank/DDBJ whole genome shotgun (WGS) entry which is preliminary data.</text>
</comment>
<dbReference type="AlphaFoldDB" id="A0A0C1GU07"/>
<evidence type="ECO:0000313" key="3">
    <source>
        <dbReference type="Proteomes" id="UP000031390"/>
    </source>
</evidence>
<keyword evidence="1" id="KW-0812">Transmembrane</keyword>
<name>A0A0C1GU07_9NEIS</name>
<dbReference type="NCBIfam" id="NF041043">
    <property type="entry name" value="BPSS1780_fam"/>
    <property type="match status" value="1"/>
</dbReference>
<organism evidence="2 3">
    <name type="scientific">Morococcus cerebrosus</name>
    <dbReference type="NCBI Taxonomy" id="1056807"/>
    <lineage>
        <taxon>Bacteria</taxon>
        <taxon>Pseudomonadati</taxon>
        <taxon>Pseudomonadota</taxon>
        <taxon>Betaproteobacteria</taxon>
        <taxon>Neisseriales</taxon>
        <taxon>Neisseriaceae</taxon>
        <taxon>Morococcus</taxon>
    </lineage>
</organism>
<accession>A0A0C1GU07</accession>
<evidence type="ECO:0000256" key="1">
    <source>
        <dbReference type="SAM" id="Phobius"/>
    </source>
</evidence>
<feature type="transmembrane region" description="Helical" evidence="1">
    <location>
        <begin position="94"/>
        <end position="118"/>
    </location>
</feature>
<reference evidence="2 3" key="1">
    <citation type="submission" date="2014-12" db="EMBL/GenBank/DDBJ databases">
        <title>Genome sequence of Morococcus cerebrosus.</title>
        <authorList>
            <person name="Shin S.-K."/>
            <person name="Yi H."/>
        </authorList>
    </citation>
    <scope>NUCLEOTIDE SEQUENCE [LARGE SCALE GENOMIC DNA]</scope>
    <source>
        <strain evidence="2 3">CIP 81.93</strain>
    </source>
</reference>
<feature type="transmembrane region" description="Helical" evidence="1">
    <location>
        <begin position="178"/>
        <end position="206"/>
    </location>
</feature>
<feature type="transmembrane region" description="Helical" evidence="1">
    <location>
        <begin position="272"/>
        <end position="298"/>
    </location>
</feature>
<sequence>MEIIFMETLQPSQHPIPPKNSFNEPKRLRAGEGVSWFTDSWRIFSKNKFKWMGAIILISLIPFAVGFLFGLLGIESPPADFNDFTSTIIIRELLFNLFFYWVGFCFLGGIVLLAAQTAQGKNFNFGSLFAGFSIKKSGAFLILLLLSIVVCLLLALAVVIPFSIFANGNFLRADFMPAFPILFIILLVIIAIYSMMFWLAPAFVMLEDMNPVAAIKASFNACRRNIPALLVYGLIWLGIGIAFWFIFMIVMISAFATEASIQQSTALSGPFLILFFIFLLITYLVLYPVAMIGIYTAYRSIFPQGRLNKY</sequence>
<gene>
    <name evidence="2" type="ORF">MCC93_08420</name>
</gene>
<keyword evidence="1" id="KW-0472">Membrane</keyword>
<evidence type="ECO:0000313" key="2">
    <source>
        <dbReference type="EMBL" id="KIC09750.1"/>
    </source>
</evidence>
<dbReference type="EMBL" id="JUFZ01000033">
    <property type="protein sequence ID" value="KIC09750.1"/>
    <property type="molecule type" value="Genomic_DNA"/>
</dbReference>
<dbReference type="InterPro" id="IPR047798">
    <property type="entry name" value="BPSS1780-like"/>
</dbReference>
<dbReference type="Proteomes" id="UP000031390">
    <property type="component" value="Unassembled WGS sequence"/>
</dbReference>
<feature type="transmembrane region" description="Helical" evidence="1">
    <location>
        <begin position="139"/>
        <end position="166"/>
    </location>
</feature>
<dbReference type="RefSeq" id="WP_244878651.1">
    <property type="nucleotide sequence ID" value="NZ_JUFZ01000033.1"/>
</dbReference>
<dbReference type="PATRIC" id="fig|1056807.3.peg.814"/>
<feature type="transmembrane region" description="Helical" evidence="1">
    <location>
        <begin position="227"/>
        <end position="252"/>
    </location>
</feature>
<protein>
    <submittedName>
        <fullName evidence="2">Uncharacterized protein</fullName>
    </submittedName>
</protein>